<evidence type="ECO:0000256" key="2">
    <source>
        <dbReference type="ARBA" id="ARBA00022771"/>
    </source>
</evidence>
<dbReference type="PROSITE" id="PS01102">
    <property type="entry name" value="ZF_DKSA_1"/>
    <property type="match status" value="1"/>
</dbReference>
<reference evidence="6" key="1">
    <citation type="submission" date="2018-04" db="EMBL/GenBank/DDBJ databases">
        <authorList>
            <person name="Go L.Y."/>
            <person name="Mitchell J.A."/>
        </authorList>
    </citation>
    <scope>NUCLEOTIDE SEQUENCE</scope>
    <source>
        <strain evidence="6">ARTV</strain>
    </source>
</reference>
<dbReference type="PANTHER" id="PTHR38777:SF1">
    <property type="entry name" value="DNAK SUPPRESSOR PROTEIN"/>
    <property type="match status" value="1"/>
</dbReference>
<keyword evidence="3" id="KW-0862">Zinc</keyword>
<keyword evidence="2" id="KW-0863">Zinc-finger</keyword>
<dbReference type="InterPro" id="IPR020458">
    <property type="entry name" value="Znf_DskA_TraR_CS"/>
</dbReference>
<dbReference type="InterPro" id="IPR000962">
    <property type="entry name" value="Znf_DskA_TraR"/>
</dbReference>
<dbReference type="SUPFAM" id="SSF57716">
    <property type="entry name" value="Glucocorticoid receptor-like (DNA-binding domain)"/>
    <property type="match status" value="1"/>
</dbReference>
<name>A0A3B0MJZ8_9GAMM</name>
<evidence type="ECO:0000313" key="6">
    <source>
        <dbReference type="EMBL" id="SSW94716.1"/>
    </source>
</evidence>
<evidence type="ECO:0000256" key="4">
    <source>
        <dbReference type="PROSITE-ProRule" id="PRU00510"/>
    </source>
</evidence>
<feature type="domain" description="Zinc finger DksA/TraR C4-type" evidence="5">
    <location>
        <begin position="30"/>
        <end position="61"/>
    </location>
</feature>
<dbReference type="GO" id="GO:0008270">
    <property type="term" value="F:zinc ion binding"/>
    <property type="evidence" value="ECO:0007669"/>
    <property type="project" value="UniProtKB-KW"/>
</dbReference>
<dbReference type="NCBIfam" id="TIGR02419">
    <property type="entry name" value="C4_traR_proteo"/>
    <property type="match status" value="1"/>
</dbReference>
<gene>
    <name evidence="6" type="ORF">ARTV_0244</name>
</gene>
<dbReference type="Pfam" id="PF01258">
    <property type="entry name" value="zf-dskA_traR"/>
    <property type="match status" value="1"/>
</dbReference>
<dbReference type="AlphaFoldDB" id="A0A3B0MJZ8"/>
<dbReference type="GO" id="GO:1900378">
    <property type="term" value="P:positive regulation of secondary metabolite biosynthetic process"/>
    <property type="evidence" value="ECO:0007669"/>
    <property type="project" value="TreeGrafter"/>
</dbReference>
<accession>A0A3B0MJZ8</accession>
<dbReference type="PROSITE" id="PS51128">
    <property type="entry name" value="ZF_DKSA_2"/>
    <property type="match status" value="1"/>
</dbReference>
<evidence type="ECO:0000256" key="3">
    <source>
        <dbReference type="ARBA" id="ARBA00022833"/>
    </source>
</evidence>
<organism evidence="6">
    <name type="scientific">Arsenophonus endosymbiont of Trialeurodes vaporariorum</name>
    <dbReference type="NCBI Taxonomy" id="235567"/>
    <lineage>
        <taxon>Bacteria</taxon>
        <taxon>Pseudomonadati</taxon>
        <taxon>Pseudomonadota</taxon>
        <taxon>Gammaproteobacteria</taxon>
        <taxon>Enterobacterales</taxon>
        <taxon>Morganellaceae</taxon>
        <taxon>Arsenophonus</taxon>
    </lineage>
</organism>
<dbReference type="InterPro" id="IPR012783">
    <property type="entry name" value="Znf_C4_TraR"/>
</dbReference>
<protein>
    <recommendedName>
        <fullName evidence="5">Zinc finger DksA/TraR C4-type domain-containing protein</fullName>
    </recommendedName>
</protein>
<proteinExistence type="predicted"/>
<dbReference type="PANTHER" id="PTHR38777">
    <property type="entry name" value="FELS-2 PROPHAGE PROTEIN"/>
    <property type="match status" value="1"/>
</dbReference>
<sequence length="75" mass="8689">MSDTIDKANDFAQQQLIYQIKQVTERNRGIARFHCEDCEKAIPEARRIAFPGCNRCVDCQSLGESTQKHFKKSRK</sequence>
<feature type="zinc finger region" description="dksA C4-type" evidence="4">
    <location>
        <begin position="35"/>
        <end position="59"/>
    </location>
</feature>
<keyword evidence="1" id="KW-0479">Metal-binding</keyword>
<dbReference type="EMBL" id="UFQR01000001">
    <property type="protein sequence ID" value="SSW94716.1"/>
    <property type="molecule type" value="Genomic_DNA"/>
</dbReference>
<dbReference type="Gene3D" id="1.20.120.910">
    <property type="entry name" value="DksA, coiled-coil domain"/>
    <property type="match status" value="1"/>
</dbReference>
<evidence type="ECO:0000259" key="5">
    <source>
        <dbReference type="Pfam" id="PF01258"/>
    </source>
</evidence>
<evidence type="ECO:0000256" key="1">
    <source>
        <dbReference type="ARBA" id="ARBA00022723"/>
    </source>
</evidence>